<comment type="caution">
    <text evidence="1">The sequence shown here is derived from an EMBL/GenBank/DDBJ whole genome shotgun (WGS) entry which is preliminary data.</text>
</comment>
<accession>A0ABV7NCE5</accession>
<gene>
    <name evidence="1" type="ORF">ACFOKF_02750</name>
</gene>
<proteinExistence type="predicted"/>
<protein>
    <recommendedName>
        <fullName evidence="3">DNA-binding protein</fullName>
    </recommendedName>
</protein>
<dbReference type="EMBL" id="JBHRVU010000004">
    <property type="protein sequence ID" value="MFC3440124.1"/>
    <property type="molecule type" value="Genomic_DNA"/>
</dbReference>
<keyword evidence="2" id="KW-1185">Reference proteome</keyword>
<evidence type="ECO:0000313" key="2">
    <source>
        <dbReference type="Proteomes" id="UP001595681"/>
    </source>
</evidence>
<organism evidence="1 2">
    <name type="scientific">Sphingobium rhizovicinum</name>
    <dbReference type="NCBI Taxonomy" id="432308"/>
    <lineage>
        <taxon>Bacteria</taxon>
        <taxon>Pseudomonadati</taxon>
        <taxon>Pseudomonadota</taxon>
        <taxon>Alphaproteobacteria</taxon>
        <taxon>Sphingomonadales</taxon>
        <taxon>Sphingomonadaceae</taxon>
        <taxon>Sphingobium</taxon>
    </lineage>
</organism>
<name>A0ABV7NCE5_9SPHN</name>
<dbReference type="Proteomes" id="UP001595681">
    <property type="component" value="Unassembled WGS sequence"/>
</dbReference>
<dbReference type="RefSeq" id="WP_380792893.1">
    <property type="nucleotide sequence ID" value="NZ_JBHRVU010000004.1"/>
</dbReference>
<evidence type="ECO:0008006" key="3">
    <source>
        <dbReference type="Google" id="ProtNLM"/>
    </source>
</evidence>
<evidence type="ECO:0000313" key="1">
    <source>
        <dbReference type="EMBL" id="MFC3440124.1"/>
    </source>
</evidence>
<reference evidence="2" key="1">
    <citation type="journal article" date="2019" name="Int. J. Syst. Evol. Microbiol.">
        <title>The Global Catalogue of Microorganisms (GCM) 10K type strain sequencing project: providing services to taxonomists for standard genome sequencing and annotation.</title>
        <authorList>
            <consortium name="The Broad Institute Genomics Platform"/>
            <consortium name="The Broad Institute Genome Sequencing Center for Infectious Disease"/>
            <person name="Wu L."/>
            <person name="Ma J."/>
        </authorList>
    </citation>
    <scope>NUCLEOTIDE SEQUENCE [LARGE SCALE GENOMIC DNA]</scope>
    <source>
        <strain evidence="2">CCM 7491</strain>
    </source>
</reference>
<sequence length="128" mass="14279">MTHGRTFRRPEAARLLQAHGLRTTAASLATMATRGGGPRFFKVGKLCMYPLSDLESWVAQRTTGLLDSTSTTKGARVDDSLQPDYELDDDLFITGHPGFDEITRLLDQEAEMQAHMDAARIEYDEQFA</sequence>